<keyword evidence="3" id="KW-1185">Reference proteome</keyword>
<dbReference type="InterPro" id="IPR021481">
    <property type="entry name" value="DUF3134"/>
</dbReference>
<accession>A0A2T1DEQ5</accession>
<dbReference type="AlphaFoldDB" id="A0A2T1DEQ5"/>
<dbReference type="OrthoDB" id="542362at2"/>
<dbReference type="STRING" id="1920490.GCA_001895925_04849"/>
<dbReference type="Pfam" id="PF11332">
    <property type="entry name" value="DUF3134"/>
    <property type="match status" value="1"/>
</dbReference>
<dbReference type="Proteomes" id="UP000238634">
    <property type="component" value="Unassembled WGS sequence"/>
</dbReference>
<gene>
    <name evidence="2" type="ORF">C7B65_13330</name>
</gene>
<comment type="caution">
    <text evidence="2">The sequence shown here is derived from an EMBL/GenBank/DDBJ whole genome shotgun (WGS) entry which is preliminary data.</text>
</comment>
<feature type="region of interest" description="Disordered" evidence="1">
    <location>
        <begin position="49"/>
        <end position="80"/>
    </location>
</feature>
<evidence type="ECO:0000313" key="3">
    <source>
        <dbReference type="Proteomes" id="UP000238634"/>
    </source>
</evidence>
<name>A0A2T1DEQ5_9CYAN</name>
<reference evidence="2 3" key="2">
    <citation type="submission" date="2018-03" db="EMBL/GenBank/DDBJ databases">
        <title>The ancient ancestry and fast evolution of plastids.</title>
        <authorList>
            <person name="Moore K.R."/>
            <person name="Magnabosco C."/>
            <person name="Momper L."/>
            <person name="Gold D.A."/>
            <person name="Bosak T."/>
            <person name="Fournier G.P."/>
        </authorList>
    </citation>
    <scope>NUCLEOTIDE SEQUENCE [LARGE SCALE GENOMIC DNA]</scope>
    <source>
        <strain evidence="2 3">ULC007</strain>
    </source>
</reference>
<evidence type="ECO:0000256" key="1">
    <source>
        <dbReference type="SAM" id="MobiDB-lite"/>
    </source>
</evidence>
<sequence length="80" mass="9167">MTYNPSLREEPRDQRAAVIPVQQESSILDWLEKSGRLLAREVQEVEVGAPEDVDDINQFISEDDNSFDLDDDSDDLELED</sequence>
<reference evidence="2 3" key="1">
    <citation type="submission" date="2018-02" db="EMBL/GenBank/DDBJ databases">
        <authorList>
            <person name="Cohen D.B."/>
            <person name="Kent A.D."/>
        </authorList>
    </citation>
    <scope>NUCLEOTIDE SEQUENCE [LARGE SCALE GENOMIC DNA]</scope>
    <source>
        <strain evidence="2 3">ULC007</strain>
    </source>
</reference>
<protein>
    <submittedName>
        <fullName evidence="2">DUF3134 domain-containing protein</fullName>
    </submittedName>
</protein>
<proteinExistence type="predicted"/>
<dbReference type="EMBL" id="PVWG01000013">
    <property type="protein sequence ID" value="PSB18992.1"/>
    <property type="molecule type" value="Genomic_DNA"/>
</dbReference>
<dbReference type="RefSeq" id="WP_073072218.1">
    <property type="nucleotide sequence ID" value="NZ_MPPI01000014.1"/>
</dbReference>
<organism evidence="2 3">
    <name type="scientific">Phormidesmis priestleyi ULC007</name>
    <dbReference type="NCBI Taxonomy" id="1920490"/>
    <lineage>
        <taxon>Bacteria</taxon>
        <taxon>Bacillati</taxon>
        <taxon>Cyanobacteriota</taxon>
        <taxon>Cyanophyceae</taxon>
        <taxon>Leptolyngbyales</taxon>
        <taxon>Leptolyngbyaceae</taxon>
        <taxon>Phormidesmis</taxon>
    </lineage>
</organism>
<evidence type="ECO:0000313" key="2">
    <source>
        <dbReference type="EMBL" id="PSB18992.1"/>
    </source>
</evidence>